<proteinExistence type="predicted"/>
<reference evidence="1 2" key="1">
    <citation type="submission" date="2016-10" db="EMBL/GenBank/DDBJ databases">
        <authorList>
            <person name="de Groot N.N."/>
        </authorList>
    </citation>
    <scope>NUCLEOTIDE SEQUENCE [LARGE SCALE GENOMIC DNA]</scope>
    <source>
        <strain evidence="1 2">KPR-7B</strain>
    </source>
</reference>
<protein>
    <recommendedName>
        <fullName evidence="3">Repeat domain-containing protein</fullName>
    </recommendedName>
</protein>
<accession>A0A1G9SM59</accession>
<name>A0A1G9SM59_9ACTO</name>
<dbReference type="EMBL" id="FNHU01000002">
    <property type="protein sequence ID" value="SDM36554.1"/>
    <property type="molecule type" value="Genomic_DNA"/>
</dbReference>
<dbReference type="Proteomes" id="UP000199671">
    <property type="component" value="Unassembled WGS sequence"/>
</dbReference>
<sequence length="375" mass="39312">MITYGRAGDQVLVGDWDGDGVDTLAVRRGTRWYLRNDLRSGVAQTTVTYGRAADTAIVGDWDGNGTDTPGVYRGARPAHACNASAIQKEWAARGGANGSLGAATSAETIINGISTQTFQNGRLSWTASSGVVATGTGGQAVGGARFDAAMIISDAEFFNSAAMDEPAIRSFLAEKNPSCRAADDGTACLKDYRANTSTMTSAYCSTYRGGSNEDVATVIAKAATACGINPRVLLVILQKEQGLVLATGNTLTAARYAKATGLYCSDTSPCDPTYAGLPSQIYYAASRLVQYGVQPTAFTYRAGQVTAVANNPSPGCGSQTVPILNRATAALYNYTPYVPNAAALNNMYGGGDSCSAYGNRNFWRYYRAWFGSTGV</sequence>
<evidence type="ECO:0000313" key="2">
    <source>
        <dbReference type="Proteomes" id="UP000199671"/>
    </source>
</evidence>
<dbReference type="AlphaFoldDB" id="A0A1G9SM59"/>
<gene>
    <name evidence="1" type="ORF">SAMN04487766_10217</name>
</gene>
<evidence type="ECO:0008006" key="3">
    <source>
        <dbReference type="Google" id="ProtNLM"/>
    </source>
</evidence>
<evidence type="ECO:0000313" key="1">
    <source>
        <dbReference type="EMBL" id="SDM36554.1"/>
    </source>
</evidence>
<organism evidence="1 2">
    <name type="scientific">Actinomyces ruminicola</name>
    <dbReference type="NCBI Taxonomy" id="332524"/>
    <lineage>
        <taxon>Bacteria</taxon>
        <taxon>Bacillati</taxon>
        <taxon>Actinomycetota</taxon>
        <taxon>Actinomycetes</taxon>
        <taxon>Actinomycetales</taxon>
        <taxon>Actinomycetaceae</taxon>
        <taxon>Actinomyces</taxon>
    </lineage>
</organism>